<dbReference type="GO" id="GO:0032259">
    <property type="term" value="P:methylation"/>
    <property type="evidence" value="ECO:0007669"/>
    <property type="project" value="UniProtKB-KW"/>
</dbReference>
<dbReference type="OMA" id="GGCKWQH"/>
<dbReference type="CDD" id="cd02440">
    <property type="entry name" value="AdoMet_MTases"/>
    <property type="match status" value="1"/>
</dbReference>
<feature type="active site" description="Nucleophile" evidence="4">
    <location>
        <position position="470"/>
    </location>
</feature>
<dbReference type="GO" id="GO:0008033">
    <property type="term" value="P:tRNA processing"/>
    <property type="evidence" value="ECO:0007669"/>
    <property type="project" value="InterPro"/>
</dbReference>
<sequence>MKKRSGNDNGPRRRKYRAKAPEEWSPLGVLVHEIDELIAEHKLDRDAVEIDISKVLNDEEYKDTAHATVEGVKIVKHTSNGDGLAILPATEAITKPRVVVVPFTYPGDEVTIRVFKSHPTHVEADLLAVTKSSDLRDDSLIKCVYFGRCSGCQFQNTSYDNQLELKRQTIVNAYKFFAKTTKIPEVSPTQSSPQQYYYRTKLTPHFNMPMANYKHNKPLESCPPLGFGAKGRPEWRQTPGGSESILDIEECVIGTPIVNVGMKNERLRLTKTFKDYRRGATILLREDTTPLDADVPAGSTDAEGQVSTLEENGYRKSCATNTRQIVHEVVNGYTFEFSAGEFFQNNNSILPAVTSYVKSHLSLVGVEEPVLVDAYCGSGLFSITCSEGVSQVIGVEVSADSVAFAKRNAEANKVANARFVVGKAEQIFEGLDVDANKTSVILDPPRKGCDEVFLSQLATFNPAKVVYISCNVHSQARDVEYFIKNTNGRYVVEEVKGFDFFPNTHHVESVAVLKRV</sequence>
<evidence type="ECO:0000256" key="1">
    <source>
        <dbReference type="ARBA" id="ARBA00022603"/>
    </source>
</evidence>
<keyword evidence="3 4" id="KW-0949">S-adenosyl-L-methionine</keyword>
<feature type="binding site" evidence="4">
    <location>
        <position position="375"/>
    </location>
    <ligand>
        <name>S-adenosyl-L-methionine</name>
        <dbReference type="ChEBI" id="CHEBI:59789"/>
    </ligand>
</feature>
<dbReference type="InterPro" id="IPR012340">
    <property type="entry name" value="NA-bd_OB-fold"/>
</dbReference>
<dbReference type="InterPro" id="IPR030390">
    <property type="entry name" value="MeTrfase_TrmA_AS"/>
</dbReference>
<feature type="binding site" evidence="4">
    <location>
        <position position="344"/>
    </location>
    <ligand>
        <name>S-adenosyl-L-methionine</name>
        <dbReference type="ChEBI" id="CHEBI:59789"/>
    </ligand>
</feature>
<gene>
    <name evidence="7" type="ORF">DIURU_000708</name>
</gene>
<dbReference type="Pfam" id="PF05958">
    <property type="entry name" value="tRNA_U5-meth_tr"/>
    <property type="match status" value="1"/>
</dbReference>
<dbReference type="InterPro" id="IPR010280">
    <property type="entry name" value="U5_MeTrfase_fam"/>
</dbReference>
<keyword evidence="8" id="KW-1185">Reference proteome</keyword>
<dbReference type="PROSITE" id="PS01230">
    <property type="entry name" value="TRMA_1"/>
    <property type="match status" value="1"/>
</dbReference>
<dbReference type="PROSITE" id="PS51687">
    <property type="entry name" value="SAM_MT_RNA_M5U"/>
    <property type="match status" value="1"/>
</dbReference>
<dbReference type="AlphaFoldDB" id="A0A642UYI0"/>
<dbReference type="InterPro" id="IPR029063">
    <property type="entry name" value="SAM-dependent_MTases_sf"/>
</dbReference>
<dbReference type="GeneID" id="54779361"/>
<keyword evidence="1 4" id="KW-0489">Methyltransferase</keyword>
<dbReference type="Proteomes" id="UP000449547">
    <property type="component" value="Unassembled WGS sequence"/>
</dbReference>
<feature type="binding site" evidence="4">
    <location>
        <position position="443"/>
    </location>
    <ligand>
        <name>S-adenosyl-L-methionine</name>
        <dbReference type="ChEBI" id="CHEBI:59789"/>
    </ligand>
</feature>
<evidence type="ECO:0000256" key="5">
    <source>
        <dbReference type="PROSITE-ProRule" id="PRU10015"/>
    </source>
</evidence>
<name>A0A642UYI0_DIURU</name>
<dbReference type="Pfam" id="PF01938">
    <property type="entry name" value="TRAM"/>
    <property type="match status" value="1"/>
</dbReference>
<dbReference type="GO" id="GO:0030697">
    <property type="term" value="F:tRNA (uracil(54)-C5)-methyltransferase activity, S-adenosyl methionine-dependent"/>
    <property type="evidence" value="ECO:0007669"/>
    <property type="project" value="InterPro"/>
</dbReference>
<dbReference type="OrthoDB" id="10250660at2759"/>
<reference evidence="7 8" key="1">
    <citation type="submission" date="2019-07" db="EMBL/GenBank/DDBJ databases">
        <title>Genome assembly of two rare yeast pathogens: Diutina rugosa and Trichomonascus ciferrii.</title>
        <authorList>
            <person name="Mixao V."/>
            <person name="Saus E."/>
            <person name="Hansen A."/>
            <person name="Lass-Flor C."/>
            <person name="Gabaldon T."/>
        </authorList>
    </citation>
    <scope>NUCLEOTIDE SEQUENCE [LARGE SCALE GENOMIC DNA]</scope>
    <source>
        <strain evidence="7 8">CBS 613</strain>
    </source>
</reference>
<evidence type="ECO:0000259" key="6">
    <source>
        <dbReference type="PROSITE" id="PS50926"/>
    </source>
</evidence>
<evidence type="ECO:0000256" key="3">
    <source>
        <dbReference type="ARBA" id="ARBA00022691"/>
    </source>
</evidence>
<dbReference type="InterPro" id="IPR025795">
    <property type="entry name" value="tRNA_(uracil-5-)_MeTrfase"/>
</dbReference>
<proteinExistence type="inferred from homology"/>
<accession>A0A642UYI0</accession>
<evidence type="ECO:0000313" key="7">
    <source>
        <dbReference type="EMBL" id="KAA8907024.1"/>
    </source>
</evidence>
<dbReference type="PANTHER" id="PTHR11061:SF30">
    <property type="entry name" value="TRNA (URACIL(54)-C(5))-METHYLTRANSFERASE"/>
    <property type="match status" value="1"/>
</dbReference>
<comment type="caution">
    <text evidence="7">The sequence shown here is derived from an EMBL/GenBank/DDBJ whole genome shotgun (WGS) entry which is preliminary data.</text>
</comment>
<comment type="similarity">
    <text evidence="4">Belongs to the class I-like SAM-binding methyltransferase superfamily. RNA M5U methyltransferase family.</text>
</comment>
<dbReference type="RefSeq" id="XP_034014375.1">
    <property type="nucleotide sequence ID" value="XM_034158986.1"/>
</dbReference>
<dbReference type="PROSITE" id="PS50926">
    <property type="entry name" value="TRAM"/>
    <property type="match status" value="1"/>
</dbReference>
<feature type="binding site" evidence="4">
    <location>
        <position position="396"/>
    </location>
    <ligand>
        <name>S-adenosyl-L-methionine</name>
        <dbReference type="ChEBI" id="CHEBI:59789"/>
    </ligand>
</feature>
<dbReference type="FunFam" id="2.40.50.140:FF:000201">
    <property type="entry name" value="TRM2p tRNA methyltransferase"/>
    <property type="match status" value="1"/>
</dbReference>
<evidence type="ECO:0000313" key="8">
    <source>
        <dbReference type="Proteomes" id="UP000449547"/>
    </source>
</evidence>
<protein>
    <recommendedName>
        <fullName evidence="6">TRAM domain-containing protein</fullName>
    </recommendedName>
</protein>
<dbReference type="PANTHER" id="PTHR11061">
    <property type="entry name" value="RNA M5U METHYLTRANSFERASE"/>
    <property type="match status" value="1"/>
</dbReference>
<feature type="active site" evidence="5">
    <location>
        <position position="470"/>
    </location>
</feature>
<dbReference type="Gene3D" id="3.40.50.150">
    <property type="entry name" value="Vaccinia Virus protein VP39"/>
    <property type="match status" value="2"/>
</dbReference>
<evidence type="ECO:0000256" key="4">
    <source>
        <dbReference type="PROSITE-ProRule" id="PRU01024"/>
    </source>
</evidence>
<dbReference type="SUPFAM" id="SSF50249">
    <property type="entry name" value="Nucleic acid-binding proteins"/>
    <property type="match status" value="1"/>
</dbReference>
<dbReference type="SUPFAM" id="SSF53335">
    <property type="entry name" value="S-adenosyl-L-methionine-dependent methyltransferases"/>
    <property type="match status" value="1"/>
</dbReference>
<dbReference type="VEuPathDB" id="FungiDB:DIURU_000708"/>
<dbReference type="EMBL" id="SWFT01000027">
    <property type="protein sequence ID" value="KAA8907024.1"/>
    <property type="molecule type" value="Genomic_DNA"/>
</dbReference>
<organism evidence="7 8">
    <name type="scientific">Diutina rugosa</name>
    <name type="common">Yeast</name>
    <name type="synonym">Candida rugosa</name>
    <dbReference type="NCBI Taxonomy" id="5481"/>
    <lineage>
        <taxon>Eukaryota</taxon>
        <taxon>Fungi</taxon>
        <taxon>Dikarya</taxon>
        <taxon>Ascomycota</taxon>
        <taxon>Saccharomycotina</taxon>
        <taxon>Pichiomycetes</taxon>
        <taxon>Debaryomycetaceae</taxon>
        <taxon>Diutina</taxon>
    </lineage>
</organism>
<keyword evidence="2 4" id="KW-0808">Transferase</keyword>
<feature type="domain" description="TRAM" evidence="6">
    <location>
        <begin position="63"/>
        <end position="128"/>
    </location>
</feature>
<dbReference type="Gene3D" id="2.40.50.140">
    <property type="entry name" value="Nucleic acid-binding proteins"/>
    <property type="match status" value="1"/>
</dbReference>
<dbReference type="InterPro" id="IPR002792">
    <property type="entry name" value="TRAM_dom"/>
</dbReference>
<evidence type="ECO:0000256" key="2">
    <source>
        <dbReference type="ARBA" id="ARBA00022679"/>
    </source>
</evidence>
<dbReference type="PROSITE" id="PS51622">
    <property type="entry name" value="SAM_MT_RNA_M5U_2"/>
    <property type="match status" value="1"/>
</dbReference>